<dbReference type="eggNOG" id="KOG1051">
    <property type="taxonomic scope" value="Eukaryota"/>
</dbReference>
<dbReference type="InterPro" id="IPR003593">
    <property type="entry name" value="AAA+_ATPase"/>
</dbReference>
<feature type="domain" description="AAA+ ATPase" evidence="2">
    <location>
        <begin position="137"/>
        <end position="340"/>
    </location>
</feature>
<evidence type="ECO:0000256" key="1">
    <source>
        <dbReference type="ARBA" id="ARBA00006235"/>
    </source>
</evidence>
<evidence type="ECO:0000259" key="2">
    <source>
        <dbReference type="SMART" id="SM00382"/>
    </source>
</evidence>
<name>A0A024UKR6_9STRA</name>
<dbReference type="GeneID" id="20079581"/>
<dbReference type="STRING" id="157072.A0A024UKR6"/>
<reference evidence="3" key="1">
    <citation type="submission" date="2013-12" db="EMBL/GenBank/DDBJ databases">
        <title>The Genome Sequence of Aphanomyces invadans NJM9701.</title>
        <authorList>
            <consortium name="The Broad Institute Genomics Platform"/>
            <person name="Russ C."/>
            <person name="Tyler B."/>
            <person name="van West P."/>
            <person name="Dieguez-Uribeondo J."/>
            <person name="Young S.K."/>
            <person name="Zeng Q."/>
            <person name="Gargeya S."/>
            <person name="Fitzgerald M."/>
            <person name="Abouelleil A."/>
            <person name="Alvarado L."/>
            <person name="Chapman S.B."/>
            <person name="Gainer-Dewar J."/>
            <person name="Goldberg J."/>
            <person name="Griggs A."/>
            <person name="Gujja S."/>
            <person name="Hansen M."/>
            <person name="Howarth C."/>
            <person name="Imamovic A."/>
            <person name="Ireland A."/>
            <person name="Larimer J."/>
            <person name="McCowan C."/>
            <person name="Murphy C."/>
            <person name="Pearson M."/>
            <person name="Poon T.W."/>
            <person name="Priest M."/>
            <person name="Roberts A."/>
            <person name="Saif S."/>
            <person name="Shea T."/>
            <person name="Sykes S."/>
            <person name="Wortman J."/>
            <person name="Nusbaum C."/>
            <person name="Birren B."/>
        </authorList>
    </citation>
    <scope>NUCLEOTIDE SEQUENCE [LARGE SCALE GENOMIC DNA]</scope>
    <source>
        <strain evidence="3">NJM9701</strain>
    </source>
</reference>
<proteinExistence type="inferred from homology"/>
<protein>
    <recommendedName>
        <fullName evidence="2">AAA+ ATPase domain-containing protein</fullName>
    </recommendedName>
</protein>
<sequence>MSRATPSWRESLRRWRLPRGVLLLVMMILLTSSVLHLAGALDEGTPANRRAKKSSWDVATAKLMSTAKKSLAAVSTGWEWLGYVSGFGEQCSFVNQPSSAVRKHLTTHLKAQDHAIHAIVAAIEAWEFSRTNAKDHAPLVLAITGPTGTGKTETSHLLAEALFKWTKRLDHSDKVTPSGLLVFRGEDFSDNYTNPVTQYQEQIKSRYVQMTCAHLSTWRRCRIVELGGLMMARIRLTEHLYRCSGKALVVFDEVQKVIPHTLDVLTTAMSSNAHLMYYRNGGERRVDTSNVIFVLISDIGVAKMEQLLIQYKHRRDVPVTKLENDVRRALDAQWARLQFGKMVRQVVPFLPFEPHHIVQVIQAKLDQLSRHYEGVYWKSLAFDSGLAAHLSTLESMLYMERRAIVHDVEVRKVFAKYGARNVESGPMQQLKAKLMRHARPWNPEAQFTVRLLADSRTIDIVSCVEERTTGQLPDTTTMGDGSAADVITLACVSRWQGVFT</sequence>
<dbReference type="SUPFAM" id="SSF52540">
    <property type="entry name" value="P-loop containing nucleoside triphosphate hydrolases"/>
    <property type="match status" value="1"/>
</dbReference>
<accession>A0A024UKR6</accession>
<organism evidence="3">
    <name type="scientific">Aphanomyces invadans</name>
    <dbReference type="NCBI Taxonomy" id="157072"/>
    <lineage>
        <taxon>Eukaryota</taxon>
        <taxon>Sar</taxon>
        <taxon>Stramenopiles</taxon>
        <taxon>Oomycota</taxon>
        <taxon>Saprolegniomycetes</taxon>
        <taxon>Saprolegniales</taxon>
        <taxon>Verrucalvaceae</taxon>
        <taxon>Aphanomyces</taxon>
    </lineage>
</organism>
<dbReference type="VEuPathDB" id="FungiDB:H310_02531"/>
<dbReference type="PANTHER" id="PTHR10760">
    <property type="entry name" value="TORSIN"/>
    <property type="match status" value="1"/>
</dbReference>
<dbReference type="Pfam" id="PF06309">
    <property type="entry name" value="Torsin"/>
    <property type="match status" value="1"/>
</dbReference>
<comment type="similarity">
    <text evidence="1">Belongs to the ClpA/ClpB family. Torsin subfamily.</text>
</comment>
<evidence type="ECO:0000313" key="3">
    <source>
        <dbReference type="EMBL" id="ETW06223.1"/>
    </source>
</evidence>
<gene>
    <name evidence="3" type="ORF">H310_02531</name>
</gene>
<dbReference type="OrthoDB" id="9443236at2759"/>
<dbReference type="AlphaFoldDB" id="A0A024UKR6"/>
<dbReference type="PANTHER" id="PTHR10760:SF2">
    <property type="entry name" value="LD13476P-RELATED"/>
    <property type="match status" value="1"/>
</dbReference>
<dbReference type="InterPro" id="IPR027417">
    <property type="entry name" value="P-loop_NTPase"/>
</dbReference>
<dbReference type="InterPro" id="IPR010448">
    <property type="entry name" value="Torsin"/>
</dbReference>
<dbReference type="GO" id="GO:0005737">
    <property type="term" value="C:cytoplasm"/>
    <property type="evidence" value="ECO:0007669"/>
    <property type="project" value="UniProtKB-ARBA"/>
</dbReference>
<dbReference type="SMART" id="SM00382">
    <property type="entry name" value="AAA"/>
    <property type="match status" value="1"/>
</dbReference>
<dbReference type="GO" id="GO:0005524">
    <property type="term" value="F:ATP binding"/>
    <property type="evidence" value="ECO:0007669"/>
    <property type="project" value="InterPro"/>
</dbReference>
<dbReference type="Gene3D" id="3.40.50.300">
    <property type="entry name" value="P-loop containing nucleotide triphosphate hydrolases"/>
    <property type="match status" value="1"/>
</dbReference>
<dbReference type="EMBL" id="KI913955">
    <property type="protein sequence ID" value="ETW06223.1"/>
    <property type="molecule type" value="Genomic_DNA"/>
</dbReference>
<dbReference type="RefSeq" id="XP_008864298.1">
    <property type="nucleotide sequence ID" value="XM_008866076.1"/>
</dbReference>
<dbReference type="GO" id="GO:0016887">
    <property type="term" value="F:ATP hydrolysis activity"/>
    <property type="evidence" value="ECO:0007669"/>
    <property type="project" value="InterPro"/>
</dbReference>